<protein>
    <submittedName>
        <fullName evidence="5">ABC transporter</fullName>
    </submittedName>
    <submittedName>
        <fullName evidence="6">Molybdate transport system ATP-binding protein</fullName>
    </submittedName>
</protein>
<dbReference type="AlphaFoldDB" id="A0A4R3JRE6"/>
<accession>A0A4R3JRE6</accession>
<keyword evidence="8" id="KW-1185">Reference proteome</keyword>
<dbReference type="PANTHER" id="PTHR42781:SF4">
    <property type="entry name" value="SPERMIDINE_PUTRESCINE IMPORT ATP-BINDING PROTEIN POTA"/>
    <property type="match status" value="1"/>
</dbReference>
<dbReference type="PROSITE" id="PS50893">
    <property type="entry name" value="ABC_TRANSPORTER_2"/>
    <property type="match status" value="1"/>
</dbReference>
<evidence type="ECO:0000256" key="1">
    <source>
        <dbReference type="ARBA" id="ARBA00022448"/>
    </source>
</evidence>
<dbReference type="EMBL" id="BHEO01000005">
    <property type="protein sequence ID" value="GBU04608.1"/>
    <property type="molecule type" value="Genomic_DNA"/>
</dbReference>
<evidence type="ECO:0000313" key="6">
    <source>
        <dbReference type="EMBL" id="TCS67807.1"/>
    </source>
</evidence>
<dbReference type="EMBL" id="SLZV01000014">
    <property type="protein sequence ID" value="TCS67807.1"/>
    <property type="molecule type" value="Genomic_DNA"/>
</dbReference>
<dbReference type="GO" id="GO:0005524">
    <property type="term" value="F:ATP binding"/>
    <property type="evidence" value="ECO:0007669"/>
    <property type="project" value="UniProtKB-KW"/>
</dbReference>
<dbReference type="Pfam" id="PF00005">
    <property type="entry name" value="ABC_tran"/>
    <property type="match status" value="1"/>
</dbReference>
<proteinExistence type="predicted"/>
<evidence type="ECO:0000259" key="4">
    <source>
        <dbReference type="PROSITE" id="PS50893"/>
    </source>
</evidence>
<dbReference type="SMART" id="SM00382">
    <property type="entry name" value="AAA"/>
    <property type="match status" value="1"/>
</dbReference>
<name>A0A4R3JRE6_9FIRM</name>
<keyword evidence="2" id="KW-0547">Nucleotide-binding</keyword>
<organism evidence="6 7">
    <name type="scientific">Faecalimonas umbilicata</name>
    <dbReference type="NCBI Taxonomy" id="1912855"/>
    <lineage>
        <taxon>Bacteria</taxon>
        <taxon>Bacillati</taxon>
        <taxon>Bacillota</taxon>
        <taxon>Clostridia</taxon>
        <taxon>Lachnospirales</taxon>
        <taxon>Lachnospiraceae</taxon>
        <taxon>Faecalimonas</taxon>
    </lineage>
</organism>
<evidence type="ECO:0000256" key="2">
    <source>
        <dbReference type="ARBA" id="ARBA00022741"/>
    </source>
</evidence>
<evidence type="ECO:0000313" key="5">
    <source>
        <dbReference type="EMBL" id="GBU04608.1"/>
    </source>
</evidence>
<feature type="domain" description="ABC transporter" evidence="4">
    <location>
        <begin position="2"/>
        <end position="232"/>
    </location>
</feature>
<dbReference type="Gene3D" id="3.40.50.300">
    <property type="entry name" value="P-loop containing nucleotide triphosphate hydrolases"/>
    <property type="match status" value="1"/>
</dbReference>
<dbReference type="InterPro" id="IPR050093">
    <property type="entry name" value="ABC_SmlMolc_Importer"/>
</dbReference>
<dbReference type="PANTHER" id="PTHR42781">
    <property type="entry name" value="SPERMIDINE/PUTRESCINE IMPORT ATP-BINDING PROTEIN POTA"/>
    <property type="match status" value="1"/>
</dbReference>
<dbReference type="RefSeq" id="WP_116441442.1">
    <property type="nucleotide sequence ID" value="NZ_BHEO01000005.1"/>
</dbReference>
<dbReference type="InterPro" id="IPR003439">
    <property type="entry name" value="ABC_transporter-like_ATP-bd"/>
</dbReference>
<reference evidence="6 7" key="2">
    <citation type="submission" date="2019-03" db="EMBL/GenBank/DDBJ databases">
        <title>Genomic Encyclopedia of Type Strains, Phase IV (KMG-IV): sequencing the most valuable type-strain genomes for metagenomic binning, comparative biology and taxonomic classification.</title>
        <authorList>
            <person name="Goeker M."/>
        </authorList>
    </citation>
    <scope>NUCLEOTIDE SEQUENCE [LARGE SCALE GENOMIC DNA]</scope>
    <source>
        <strain evidence="6 7">DSM 103426</strain>
    </source>
</reference>
<dbReference type="Proteomes" id="UP000702954">
    <property type="component" value="Unassembled WGS sequence"/>
</dbReference>
<dbReference type="InterPro" id="IPR027417">
    <property type="entry name" value="P-loop_NTPase"/>
</dbReference>
<evidence type="ECO:0000313" key="7">
    <source>
        <dbReference type="Proteomes" id="UP000294613"/>
    </source>
</evidence>
<evidence type="ECO:0000313" key="8">
    <source>
        <dbReference type="Proteomes" id="UP000702954"/>
    </source>
</evidence>
<evidence type="ECO:0000256" key="3">
    <source>
        <dbReference type="ARBA" id="ARBA00022840"/>
    </source>
</evidence>
<gene>
    <name evidence="5" type="primary">modC</name>
    <name evidence="6" type="ORF">EDD74_11440</name>
    <name evidence="5" type="ORF">FAEUMB_11490</name>
</gene>
<keyword evidence="1" id="KW-0813">Transport</keyword>
<keyword evidence="3 6" id="KW-0067">ATP-binding</keyword>
<dbReference type="GO" id="GO:0016887">
    <property type="term" value="F:ATP hydrolysis activity"/>
    <property type="evidence" value="ECO:0007669"/>
    <property type="project" value="InterPro"/>
</dbReference>
<sequence>MAIEVRIHREFDDFKLDVQFQSESRRIGILGASGCGKSLTLKSIAGIERPETGKIESAGKVFFDSAKKIWMPPQERNVGYLFQNYALFPTMTVEKNIGIALRCGKKEKEKKVRDMIERFSLQGLEKKLPGQLSGGQQQRTALARIMIYEPDMILLDEPFSALDSYLKEQTQRECLELLQDYPGTVILVSHSRDEIYRFSEEVLVMDGGKAVIQKTVKELFEHPQKVAAAKLTGCKNIEEIVWKDGKHLYVPGWDMVIPAGMGNVGGAQAIGIRAHEFTTERTESDGELVFPVYKSEVKEDLFEYHVQFFTSERAKTPVVWKVSKKLWDVGEKGVPKRLHLRREHILFLERE</sequence>
<dbReference type="InterPro" id="IPR003593">
    <property type="entry name" value="AAA+_ATPase"/>
</dbReference>
<dbReference type="Proteomes" id="UP000294613">
    <property type="component" value="Unassembled WGS sequence"/>
</dbReference>
<reference evidence="5 8" key="1">
    <citation type="journal article" date="2018" name="Int. J. Syst. Evol. Microbiol.">
        <title>Draft Genome Sequence of Faecalimonas umbilicata JCM 30896T, an Acetate-Producing Bacterium Isolated from Human Feces.</title>
        <authorList>
            <person name="Sakamoto M."/>
            <person name="Ikeyama N."/>
            <person name="Yuki M."/>
            <person name="Ohkuma M."/>
        </authorList>
    </citation>
    <scope>NUCLEOTIDE SEQUENCE [LARGE SCALE GENOMIC DNA]</scope>
    <source>
        <strain evidence="5 8">EGH7</strain>
    </source>
</reference>
<comment type="caution">
    <text evidence="6">The sequence shown here is derived from an EMBL/GenBank/DDBJ whole genome shotgun (WGS) entry which is preliminary data.</text>
</comment>
<dbReference type="SUPFAM" id="SSF52540">
    <property type="entry name" value="P-loop containing nucleoside triphosphate hydrolases"/>
    <property type="match status" value="1"/>
</dbReference>